<sequence length="163" mass="18489">METYPPDISELKYLINVRILQAFLKQSIISSTGFKEIECVVTEGPISKSTSKQKISNNPIWNEPVNFVFTFNPGTFFKISIVVSTPKNKNKKVIAHGITSFKWPLTVTEWVIVPLYTQVVSGITEEQHVGSIELQVVCKKSFCDENEINSYDYSHACRINIKV</sequence>
<evidence type="ECO:0000313" key="1">
    <source>
        <dbReference type="EMBL" id="MES1920285.1"/>
    </source>
</evidence>
<keyword evidence="2" id="KW-1185">Reference proteome</keyword>
<comment type="caution">
    <text evidence="1">The sequence shown here is derived from an EMBL/GenBank/DDBJ whole genome shotgun (WGS) entry which is preliminary data.</text>
</comment>
<proteinExistence type="predicted"/>
<gene>
    <name evidence="1" type="ORF">MHBO_001971</name>
</gene>
<dbReference type="SUPFAM" id="SSF49562">
    <property type="entry name" value="C2 domain (Calcium/lipid-binding domain, CaLB)"/>
    <property type="match status" value="1"/>
</dbReference>
<reference evidence="1 2" key="1">
    <citation type="journal article" date="2024" name="BMC Biol.">
        <title>Comparative genomics of Ascetosporea gives new insight into the evolutionary basis for animal parasitism in Rhizaria.</title>
        <authorList>
            <person name="Hiltunen Thoren M."/>
            <person name="Onut-Brannstrom I."/>
            <person name="Alfjorden A."/>
            <person name="Peckova H."/>
            <person name="Swords F."/>
            <person name="Hooper C."/>
            <person name="Holzer A.S."/>
            <person name="Bass D."/>
            <person name="Burki F."/>
        </authorList>
    </citation>
    <scope>NUCLEOTIDE SEQUENCE [LARGE SCALE GENOMIC DNA]</scope>
    <source>
        <strain evidence="1">20-A016</strain>
    </source>
</reference>
<accession>A0ABV2AKW7</accession>
<evidence type="ECO:0000313" key="2">
    <source>
        <dbReference type="Proteomes" id="UP001439008"/>
    </source>
</evidence>
<evidence type="ECO:0008006" key="3">
    <source>
        <dbReference type="Google" id="ProtNLM"/>
    </source>
</evidence>
<organism evidence="1 2">
    <name type="scientific">Bonamia ostreae</name>
    <dbReference type="NCBI Taxonomy" id="126728"/>
    <lineage>
        <taxon>Eukaryota</taxon>
        <taxon>Sar</taxon>
        <taxon>Rhizaria</taxon>
        <taxon>Endomyxa</taxon>
        <taxon>Ascetosporea</taxon>
        <taxon>Haplosporida</taxon>
        <taxon>Bonamia</taxon>
    </lineage>
</organism>
<dbReference type="InterPro" id="IPR035892">
    <property type="entry name" value="C2_domain_sf"/>
</dbReference>
<protein>
    <recommendedName>
        <fullName evidence="3">C2 domain-containing protein</fullName>
    </recommendedName>
</protein>
<dbReference type="Proteomes" id="UP001439008">
    <property type="component" value="Unassembled WGS sequence"/>
</dbReference>
<name>A0ABV2AKW7_9EUKA</name>
<dbReference type="EMBL" id="JBDODL010000586">
    <property type="protein sequence ID" value="MES1920285.1"/>
    <property type="molecule type" value="Genomic_DNA"/>
</dbReference>